<proteinExistence type="predicted"/>
<dbReference type="PANTHER" id="PTHR46344:SF27">
    <property type="entry name" value="KELCH REPEAT SUPERFAMILY PROTEIN"/>
    <property type="match status" value="1"/>
</dbReference>
<dbReference type="PANTHER" id="PTHR46344">
    <property type="entry name" value="OS02G0202900 PROTEIN"/>
    <property type="match status" value="1"/>
</dbReference>
<dbReference type="InterPro" id="IPR011043">
    <property type="entry name" value="Gal_Oxase/kelch_b-propeller"/>
</dbReference>
<name>A0ABT1QP21_9GAMM</name>
<feature type="chain" id="PRO_5046467414" description="N-acetylneuraminate epimerase" evidence="3">
    <location>
        <begin position="23"/>
        <end position="595"/>
    </location>
</feature>
<dbReference type="RefSeq" id="WP_255911288.1">
    <property type="nucleotide sequence ID" value="NZ_JANFQO010000002.1"/>
</dbReference>
<evidence type="ECO:0000313" key="4">
    <source>
        <dbReference type="EMBL" id="MCQ4163755.1"/>
    </source>
</evidence>
<dbReference type="EMBL" id="JANFQO010000002">
    <property type="protein sequence ID" value="MCQ4163755.1"/>
    <property type="molecule type" value="Genomic_DNA"/>
</dbReference>
<feature type="signal peptide" evidence="3">
    <location>
        <begin position="1"/>
        <end position="22"/>
    </location>
</feature>
<keyword evidence="2" id="KW-0677">Repeat</keyword>
<dbReference type="InterPro" id="IPR006652">
    <property type="entry name" value="Kelch_1"/>
</dbReference>
<keyword evidence="1" id="KW-0880">Kelch repeat</keyword>
<gene>
    <name evidence="4" type="ORF">NM961_03415</name>
</gene>
<dbReference type="SMART" id="SM00612">
    <property type="entry name" value="Kelch"/>
    <property type="match status" value="4"/>
</dbReference>
<dbReference type="InterPro" id="IPR015915">
    <property type="entry name" value="Kelch-typ_b-propeller"/>
</dbReference>
<evidence type="ECO:0000256" key="1">
    <source>
        <dbReference type="ARBA" id="ARBA00022441"/>
    </source>
</evidence>
<dbReference type="SUPFAM" id="SSF50965">
    <property type="entry name" value="Galactose oxidase, central domain"/>
    <property type="match status" value="1"/>
</dbReference>
<evidence type="ECO:0000256" key="3">
    <source>
        <dbReference type="SAM" id="SignalP"/>
    </source>
</evidence>
<accession>A0ABT1QP21</accession>
<dbReference type="Proteomes" id="UP001165498">
    <property type="component" value="Unassembled WGS sequence"/>
</dbReference>
<keyword evidence="3" id="KW-0732">Signal</keyword>
<keyword evidence="5" id="KW-1185">Reference proteome</keyword>
<sequence>MRRIAAIALLLNVLLAAPLLQAAATKGSVVQGPYWVSPAHSGSWFQADRSGEGFILEILPDGNSVAAWFTFPAAGEPGEQAWLVATGGEMRGDTLIFEQVYRSSGGRFGPAFDPAQVQPVFWGRWEFQFHDCNRATLHYRGNAAYGEGTRQLERITTLDQLSCNGGRRLAAGGGRALEGLRARHGNWFVPARSGEGWFIEDLPDGRMLVYWFTFDTAGNPLWLIGQGERTAQNTLGVDAYRVRGTRFGDGFDPAALRQERWGRMEFDFLDCNRARFRYAASDAAYGSGEYQAQRLTELAGAPCLDGTPQALTGGNWVEAASMPGPAQSELATVAYQGQIYALGGYGDPRGFKRYDIASNSWSVLPQLPSGRHHLAAFATGGQVYMVGGDNLGGGATGPAGFRYDIATQQWQPVPELRTTFGSQAALLNGRVYIGWDDGSLQEFDPRQRSGRMIAPPDRTRRDHAQVQAFLGEIWVLGGRAPDTNTVAIYDPVAESWRAGPSFVRHRGGFAAAVVGNQIMVSGGEGLTGQPYLIDQTEVLAAGGERWEVGPRMPVAVHGVGGAAADGRFYLVSGSTRAGQASGATGRVFWWQPQPR</sequence>
<evidence type="ECO:0000313" key="5">
    <source>
        <dbReference type="Proteomes" id="UP001165498"/>
    </source>
</evidence>
<reference evidence="4" key="1">
    <citation type="submission" date="2022-07" db="EMBL/GenBank/DDBJ databases">
        <title>Tahibacter sp., a new gammaproteobacterium isolated from the silt sample collected at pig farm.</title>
        <authorList>
            <person name="Chen H."/>
        </authorList>
    </citation>
    <scope>NUCLEOTIDE SEQUENCE</scope>
    <source>
        <strain evidence="4">P2K</strain>
    </source>
</reference>
<comment type="caution">
    <text evidence="4">The sequence shown here is derived from an EMBL/GenBank/DDBJ whole genome shotgun (WGS) entry which is preliminary data.</text>
</comment>
<organism evidence="4 5">
    <name type="scientific">Tahibacter harae</name>
    <dbReference type="NCBI Taxonomy" id="2963937"/>
    <lineage>
        <taxon>Bacteria</taxon>
        <taxon>Pseudomonadati</taxon>
        <taxon>Pseudomonadota</taxon>
        <taxon>Gammaproteobacteria</taxon>
        <taxon>Lysobacterales</taxon>
        <taxon>Rhodanobacteraceae</taxon>
        <taxon>Tahibacter</taxon>
    </lineage>
</organism>
<dbReference type="Gene3D" id="2.120.10.80">
    <property type="entry name" value="Kelch-type beta propeller"/>
    <property type="match status" value="2"/>
</dbReference>
<protein>
    <recommendedName>
        <fullName evidence="6">N-acetylneuraminate epimerase</fullName>
    </recommendedName>
</protein>
<evidence type="ECO:0008006" key="6">
    <source>
        <dbReference type="Google" id="ProtNLM"/>
    </source>
</evidence>
<evidence type="ECO:0000256" key="2">
    <source>
        <dbReference type="ARBA" id="ARBA00022737"/>
    </source>
</evidence>